<sequence length="191" mass="22730">MNKQNLKPTKQMVKNWKAARIWFKQYFSLLNGIGWTKKLFFRAGLDRSSFREWSPAWMHCWSQPGLKVKPDRDGRIFFTWPTEKGCATTCWWPGKDSELTKRMRNSKGKPQYRSKPKSNVPPGYINITKLYERWPGDLIEEFAAIPDMTKPNPINPQWRPMKLYSLKRIEEIETSSDFQKRLRSSIFARQH</sequence>
<comment type="caution">
    <text evidence="1">The sequence shown here is derived from an EMBL/GenBank/DDBJ whole genome shotgun (WGS) entry which is preliminary data.</text>
</comment>
<dbReference type="RefSeq" id="WP_008869306.1">
    <property type="nucleotide sequence ID" value="NZ_ACJN02000001.1"/>
</dbReference>
<accession>D6SJY1</accession>
<reference evidence="1" key="1">
    <citation type="submission" date="2010-05" db="EMBL/GenBank/DDBJ databases">
        <title>The draft genome of Desulfonatronospira thiodismutans ASO3-1.</title>
        <authorList>
            <consortium name="US DOE Joint Genome Institute (JGI-PGF)"/>
            <person name="Lucas S."/>
            <person name="Copeland A."/>
            <person name="Lapidus A."/>
            <person name="Cheng J.-F."/>
            <person name="Bruce D."/>
            <person name="Goodwin L."/>
            <person name="Pitluck S."/>
            <person name="Chertkov O."/>
            <person name="Brettin T."/>
            <person name="Detter J.C."/>
            <person name="Han C."/>
            <person name="Land M.L."/>
            <person name="Hauser L."/>
            <person name="Kyrpides N."/>
            <person name="Mikhailova N."/>
            <person name="Muyzer G."/>
            <person name="Woyke T."/>
        </authorList>
    </citation>
    <scope>NUCLEOTIDE SEQUENCE [LARGE SCALE GENOMIC DNA]</scope>
    <source>
        <strain evidence="1">ASO3-1</strain>
    </source>
</reference>
<organism evidence="1 2">
    <name type="scientific">Desulfonatronospira thiodismutans ASO3-1</name>
    <dbReference type="NCBI Taxonomy" id="555779"/>
    <lineage>
        <taxon>Bacteria</taxon>
        <taxon>Pseudomonadati</taxon>
        <taxon>Thermodesulfobacteriota</taxon>
        <taxon>Desulfovibrionia</taxon>
        <taxon>Desulfovibrionales</taxon>
        <taxon>Desulfonatronovibrionaceae</taxon>
        <taxon>Desulfonatronospira</taxon>
    </lineage>
</organism>
<protein>
    <submittedName>
        <fullName evidence="1">Uncharacterized protein</fullName>
    </submittedName>
</protein>
<dbReference type="OrthoDB" id="2030441at2"/>
<keyword evidence="2" id="KW-1185">Reference proteome</keyword>
<proteinExistence type="predicted"/>
<evidence type="ECO:0000313" key="2">
    <source>
        <dbReference type="Proteomes" id="UP000005496"/>
    </source>
</evidence>
<dbReference type="EMBL" id="ACJN02000001">
    <property type="protein sequence ID" value="EFI36184.1"/>
    <property type="molecule type" value="Genomic_DNA"/>
</dbReference>
<name>D6SJY1_9BACT</name>
<evidence type="ECO:0000313" key="1">
    <source>
        <dbReference type="EMBL" id="EFI36184.1"/>
    </source>
</evidence>
<dbReference type="Proteomes" id="UP000005496">
    <property type="component" value="Unassembled WGS sequence"/>
</dbReference>
<gene>
    <name evidence="1" type="ORF">Dthio_PD3640</name>
</gene>
<dbReference type="AlphaFoldDB" id="D6SJY1"/>